<protein>
    <submittedName>
        <fullName evidence="1">Uncharacterized protein</fullName>
    </submittedName>
</protein>
<reference evidence="2" key="1">
    <citation type="journal article" date="2019" name="Int. J. Syst. Evol. Microbiol.">
        <title>The Global Catalogue of Microorganisms (GCM) 10K type strain sequencing project: providing services to taxonomists for standard genome sequencing and annotation.</title>
        <authorList>
            <consortium name="The Broad Institute Genomics Platform"/>
            <consortium name="The Broad Institute Genome Sequencing Center for Infectious Disease"/>
            <person name="Wu L."/>
            <person name="Ma J."/>
        </authorList>
    </citation>
    <scope>NUCLEOTIDE SEQUENCE [LARGE SCALE GENOMIC DNA]</scope>
    <source>
        <strain evidence="2">JCM 17706</strain>
    </source>
</reference>
<keyword evidence="2" id="KW-1185">Reference proteome</keyword>
<organism evidence="1 2">
    <name type="scientific">Bartonella acomydis</name>
    <dbReference type="NCBI Taxonomy" id="686234"/>
    <lineage>
        <taxon>Bacteria</taxon>
        <taxon>Pseudomonadati</taxon>
        <taxon>Pseudomonadota</taxon>
        <taxon>Alphaproteobacteria</taxon>
        <taxon>Hyphomicrobiales</taxon>
        <taxon>Bartonellaceae</taxon>
        <taxon>Bartonella</taxon>
    </lineage>
</organism>
<evidence type="ECO:0000313" key="1">
    <source>
        <dbReference type="EMBL" id="GAA5097753.1"/>
    </source>
</evidence>
<dbReference type="Proteomes" id="UP001501525">
    <property type="component" value="Unassembled WGS sequence"/>
</dbReference>
<accession>A0ABP9MJN5</accession>
<dbReference type="EMBL" id="BAABIY010000014">
    <property type="protein sequence ID" value="GAA5097753.1"/>
    <property type="molecule type" value="Genomic_DNA"/>
</dbReference>
<comment type="caution">
    <text evidence="1">The sequence shown here is derived from an EMBL/GenBank/DDBJ whole genome shotgun (WGS) entry which is preliminary data.</text>
</comment>
<gene>
    <name evidence="1" type="ORF">GCM10023260_07900</name>
</gene>
<name>A0ABP9MJN5_9HYPH</name>
<proteinExistence type="predicted"/>
<sequence length="74" mass="8891">MIHSHKMRTYKTDAIRAPPLESKSHPISLIHLFFHQMKFLINSHIKTLLTADHFFHQQNNDTLREFERKNELPL</sequence>
<evidence type="ECO:0000313" key="2">
    <source>
        <dbReference type="Proteomes" id="UP001501525"/>
    </source>
</evidence>